<dbReference type="Pfam" id="PF00705">
    <property type="entry name" value="PCNA_N"/>
    <property type="match status" value="1"/>
</dbReference>
<dbReference type="Proteomes" id="UP000240325">
    <property type="component" value="Segment"/>
</dbReference>
<dbReference type="GO" id="GO:0006272">
    <property type="term" value="P:leading strand elongation"/>
    <property type="evidence" value="ECO:0007669"/>
    <property type="project" value="TreeGrafter"/>
</dbReference>
<dbReference type="InterPro" id="IPR000730">
    <property type="entry name" value="Pr_cel_nuc_antig"/>
</dbReference>
<evidence type="ECO:0000313" key="6">
    <source>
        <dbReference type="Proteomes" id="UP000240325"/>
    </source>
</evidence>
<proteinExistence type="inferred from homology"/>
<evidence type="ECO:0000256" key="1">
    <source>
        <dbReference type="ARBA" id="ARBA00010462"/>
    </source>
</evidence>
<dbReference type="GO" id="GO:0019985">
    <property type="term" value="P:translesion synthesis"/>
    <property type="evidence" value="ECO:0007669"/>
    <property type="project" value="TreeGrafter"/>
</dbReference>
<dbReference type="InterPro" id="IPR022648">
    <property type="entry name" value="Pr_cel_nuc_antig_N"/>
</dbReference>
<reference evidence="5" key="1">
    <citation type="journal article" date="2017" name="Elife">
        <title>The kinetoplastid-infecting Bodo saltans virus (BsV), a window into the most abundant giant viruses in the sea.</title>
        <authorList>
            <person name="Deeg C.M."/>
            <person name="Chow C.-E.T."/>
            <person name="Suttle C.A."/>
        </authorList>
    </citation>
    <scope>NUCLEOTIDE SEQUENCE</scope>
    <source>
        <strain evidence="5">NG1</strain>
    </source>
</reference>
<keyword evidence="2" id="KW-0238">DNA-binding</keyword>
<dbReference type="PANTHER" id="PTHR11352:SF0">
    <property type="entry name" value="PROLIFERATING CELL NUCLEAR ANTIGEN"/>
    <property type="match status" value="1"/>
</dbReference>
<sequence length="310" mass="35761">MNKEKIEHNKIVSVKTEQGYDFKMLIDVLKENLTEANIAFIGDTDTKKTSGTDTDNQVKKKNPGGIRIVALDEHQTLIIYVKLNSVNFVEYYTKFPIYNAGLDLRELHKFMKNVDKDSIMTISIDKDDEQLIEFNLQNTVKGTNTTYKQKLMDIDDNSKQIPQETNFEITVKIDTQDFRTTCSQMSQYSEFVEIICTKNEITFKCLGDQNEYVKTFTNNENGCVQILCTNDNGKKPIIVQAIYNLKHLLTFGKCVNLCNDMQLYLKNDYPLFINYTVGSLGKMLVGLTAFDIKAIKQSNDRNDRYYNVRK</sequence>
<dbReference type="EMBL" id="MF782455">
    <property type="protein sequence ID" value="ATZ80514.1"/>
    <property type="molecule type" value="Genomic_DNA"/>
</dbReference>
<dbReference type="SUPFAM" id="SSF55979">
    <property type="entry name" value="DNA clamp"/>
    <property type="match status" value="2"/>
</dbReference>
<evidence type="ECO:0000256" key="2">
    <source>
        <dbReference type="ARBA" id="ARBA00023125"/>
    </source>
</evidence>
<dbReference type="Pfam" id="PF02747">
    <property type="entry name" value="PCNA_C"/>
    <property type="match status" value="1"/>
</dbReference>
<name>A0A2H4UUG6_9VIRU</name>
<organism evidence="5">
    <name type="scientific">Bodo saltans virus</name>
    <dbReference type="NCBI Taxonomy" id="2024608"/>
    <lineage>
        <taxon>Viruses</taxon>
        <taxon>Varidnaviria</taxon>
        <taxon>Bamfordvirae</taxon>
        <taxon>Nucleocytoviricota</taxon>
        <taxon>Megaviricetes</taxon>
        <taxon>Imitervirales</taxon>
        <taxon>Mimiviridae</taxon>
        <taxon>Klosneuvirinae</taxon>
        <taxon>Theiavirus</taxon>
        <taxon>Theiavirus salishense</taxon>
    </lineage>
</organism>
<dbReference type="Gene3D" id="3.70.10.10">
    <property type="match status" value="1"/>
</dbReference>
<evidence type="ECO:0000259" key="4">
    <source>
        <dbReference type="Pfam" id="PF02747"/>
    </source>
</evidence>
<comment type="similarity">
    <text evidence="1">Belongs to the PCNA family.</text>
</comment>
<feature type="domain" description="Proliferating cell nuclear antigen PCNA C-terminal" evidence="4">
    <location>
        <begin position="164"/>
        <end position="283"/>
    </location>
</feature>
<evidence type="ECO:0000259" key="3">
    <source>
        <dbReference type="Pfam" id="PF00705"/>
    </source>
</evidence>
<dbReference type="InterPro" id="IPR046938">
    <property type="entry name" value="DNA_clamp_sf"/>
</dbReference>
<keyword evidence="6" id="KW-1185">Reference proteome</keyword>
<gene>
    <name evidence="5" type="ORF">BMW23_0462</name>
</gene>
<accession>A0A2H4UUG6</accession>
<feature type="domain" description="Proliferating cell nuclear antigen PCNA N-terminal" evidence="3">
    <location>
        <begin position="64"/>
        <end position="156"/>
    </location>
</feature>
<evidence type="ECO:0000313" key="5">
    <source>
        <dbReference type="EMBL" id="ATZ80514.1"/>
    </source>
</evidence>
<dbReference type="GO" id="GO:0006275">
    <property type="term" value="P:regulation of DNA replication"/>
    <property type="evidence" value="ECO:0007669"/>
    <property type="project" value="InterPro"/>
</dbReference>
<dbReference type="GO" id="GO:0030337">
    <property type="term" value="F:DNA polymerase processivity factor activity"/>
    <property type="evidence" value="ECO:0007669"/>
    <property type="project" value="InterPro"/>
</dbReference>
<protein>
    <submittedName>
        <fullName evidence="5">Proliferating cell nuclear antigen</fullName>
    </submittedName>
</protein>
<dbReference type="GO" id="GO:0006298">
    <property type="term" value="P:mismatch repair"/>
    <property type="evidence" value="ECO:0007669"/>
    <property type="project" value="TreeGrafter"/>
</dbReference>
<dbReference type="PANTHER" id="PTHR11352">
    <property type="entry name" value="PROLIFERATING CELL NUCLEAR ANTIGEN"/>
    <property type="match status" value="1"/>
</dbReference>
<dbReference type="GO" id="GO:0003677">
    <property type="term" value="F:DNA binding"/>
    <property type="evidence" value="ECO:0007669"/>
    <property type="project" value="UniProtKB-KW"/>
</dbReference>
<dbReference type="InterPro" id="IPR022649">
    <property type="entry name" value="Pr_cel_nuc_antig_C"/>
</dbReference>